<dbReference type="Pfam" id="PF13855">
    <property type="entry name" value="LRR_8"/>
    <property type="match status" value="1"/>
</dbReference>
<comment type="similarity">
    <text evidence="2">Belongs to the choline/ethanolamine kinase family.</text>
</comment>
<dbReference type="AlphaFoldDB" id="A0A7J6NCG1"/>
<feature type="compositionally biased region" description="Polar residues" evidence="4">
    <location>
        <begin position="88"/>
        <end position="102"/>
    </location>
</feature>
<dbReference type="OrthoDB" id="6334211at2759"/>
<dbReference type="EC" id="2.7.1.82" evidence="3"/>
<dbReference type="PANTHER" id="PTHR22603">
    <property type="entry name" value="CHOLINE/ETHANOALAMINE KINASE"/>
    <property type="match status" value="1"/>
</dbReference>
<dbReference type="Proteomes" id="UP000541610">
    <property type="component" value="Unassembled WGS sequence"/>
</dbReference>
<proteinExistence type="inferred from homology"/>
<evidence type="ECO:0000256" key="1">
    <source>
        <dbReference type="ARBA" id="ARBA00037883"/>
    </source>
</evidence>
<dbReference type="Gene3D" id="3.80.10.10">
    <property type="entry name" value="Ribonuclease Inhibitor"/>
    <property type="match status" value="1"/>
</dbReference>
<dbReference type="InterPro" id="IPR011009">
    <property type="entry name" value="Kinase-like_dom_sf"/>
</dbReference>
<organism evidence="5 6">
    <name type="scientific">Perkinsus olseni</name>
    <name type="common">Perkinsus atlanticus</name>
    <dbReference type="NCBI Taxonomy" id="32597"/>
    <lineage>
        <taxon>Eukaryota</taxon>
        <taxon>Sar</taxon>
        <taxon>Alveolata</taxon>
        <taxon>Perkinsozoa</taxon>
        <taxon>Perkinsea</taxon>
        <taxon>Perkinsida</taxon>
        <taxon>Perkinsidae</taxon>
        <taxon>Perkinsus</taxon>
    </lineage>
</organism>
<accession>A0A7J6NCG1</accession>
<gene>
    <name evidence="5" type="ORF">FOZ60_011945</name>
</gene>
<sequence length="639" mass="70543">MPCTWEQVPRFEVSIDPSDPRVSDHLESLCRECVLRYNDEVAHLAGVEIEAVRARKTPVEVTRVTGGITNSLFKVEFCVGEDFGASPASNAPTDSTAESASGCSDKKGPSGRLPVCLVRVFGEAGSSIIDRKTENRVFSDLSSIGFGPALLGIFRNGRVEEFFSQLRPLGPLEMVTEKWTPEIAQHLRYMHSLEPAAAGRGRDANQPDLWGRIMSYVAKGRELLKSSPEDEEDDFMTMLSTVEGEAKWLQRTIESRKSVDESPLETIVFCHNDLLSGNILVPKAGDGQSSLRFIDYEYCAFNPAVADIANHFAAVVESMLIVENDYNVEKYFPSKDLQQGETAIPDEVEVSADDVSPLTREQVGRDYSSRPSGSSSQQQVTAGLGGLGITPVEPGHHAYLSCSIGNLSLTNLDPVLRDYRHLQVVDVSHNRLRRLDALSAIPCLRVLNASHNLLRRMDCFTLARSLEQVDMSYNEIQELGDWSNCRTSLRELRLRGNAIKQIPAYGLKRTNHLELLDLSENQITTIENIAHLPELGVLKLTHNQISSLHGLDGLNRLRELDVSNNFVKASRSPALPPRTSLLQSLQGLSSWTCTSLAKLAVSNNQLGDLDTNLEVGQQQQRGCGFLVINIPTDTPARVH</sequence>
<feature type="compositionally biased region" description="Low complexity" evidence="4">
    <location>
        <begin position="369"/>
        <end position="379"/>
    </location>
</feature>
<dbReference type="Pfam" id="PF01633">
    <property type="entry name" value="Choline_kinase"/>
    <property type="match status" value="1"/>
</dbReference>
<dbReference type="InterPro" id="IPR001611">
    <property type="entry name" value="Leu-rich_rpt"/>
</dbReference>
<dbReference type="SMART" id="SM00365">
    <property type="entry name" value="LRR_SD22"/>
    <property type="match status" value="4"/>
</dbReference>
<feature type="region of interest" description="Disordered" evidence="4">
    <location>
        <begin position="359"/>
        <end position="386"/>
    </location>
</feature>
<dbReference type="PANTHER" id="PTHR22603:SF66">
    <property type="entry name" value="ETHANOLAMINE KINASE"/>
    <property type="match status" value="1"/>
</dbReference>
<dbReference type="GO" id="GO:0005737">
    <property type="term" value="C:cytoplasm"/>
    <property type="evidence" value="ECO:0007669"/>
    <property type="project" value="TreeGrafter"/>
</dbReference>
<evidence type="ECO:0000256" key="2">
    <source>
        <dbReference type="ARBA" id="ARBA00038211"/>
    </source>
</evidence>
<feature type="region of interest" description="Disordered" evidence="4">
    <location>
        <begin position="88"/>
        <end position="109"/>
    </location>
</feature>
<dbReference type="PROSITE" id="PS51450">
    <property type="entry name" value="LRR"/>
    <property type="match status" value="2"/>
</dbReference>
<comment type="caution">
    <text evidence="5">The sequence shown here is derived from an EMBL/GenBank/DDBJ whole genome shotgun (WGS) entry which is preliminary data.</text>
</comment>
<dbReference type="SUPFAM" id="SSF56112">
    <property type="entry name" value="Protein kinase-like (PK-like)"/>
    <property type="match status" value="1"/>
</dbReference>
<dbReference type="GO" id="GO:0006646">
    <property type="term" value="P:phosphatidylethanolamine biosynthetic process"/>
    <property type="evidence" value="ECO:0007669"/>
    <property type="project" value="TreeGrafter"/>
</dbReference>
<dbReference type="Gene3D" id="3.90.1200.10">
    <property type="match status" value="1"/>
</dbReference>
<evidence type="ECO:0000313" key="5">
    <source>
        <dbReference type="EMBL" id="KAF4681578.1"/>
    </source>
</evidence>
<evidence type="ECO:0000313" key="6">
    <source>
        <dbReference type="Proteomes" id="UP000541610"/>
    </source>
</evidence>
<evidence type="ECO:0000256" key="4">
    <source>
        <dbReference type="SAM" id="MobiDB-lite"/>
    </source>
</evidence>
<protein>
    <recommendedName>
        <fullName evidence="3">ethanolamine kinase</fullName>
        <ecNumber evidence="3">2.7.1.82</ecNumber>
    </recommendedName>
</protein>
<name>A0A7J6NCG1_PEROL</name>
<dbReference type="Gene3D" id="3.30.200.20">
    <property type="entry name" value="Phosphorylase Kinase, domain 1"/>
    <property type="match status" value="1"/>
</dbReference>
<comment type="pathway">
    <text evidence="1">Phospholipid metabolism; phosphatidylethanolamine biosynthesis; phosphatidylethanolamine from ethanolamine: step 1/3.</text>
</comment>
<dbReference type="SUPFAM" id="SSF52058">
    <property type="entry name" value="L domain-like"/>
    <property type="match status" value="1"/>
</dbReference>
<evidence type="ECO:0000256" key="3">
    <source>
        <dbReference type="ARBA" id="ARBA00038874"/>
    </source>
</evidence>
<reference evidence="5 6" key="1">
    <citation type="submission" date="2020-04" db="EMBL/GenBank/DDBJ databases">
        <title>Perkinsus olseni comparative genomics.</title>
        <authorList>
            <person name="Bogema D.R."/>
        </authorList>
    </citation>
    <scope>NUCLEOTIDE SEQUENCE [LARGE SCALE GENOMIC DNA]</scope>
    <source>
        <strain evidence="5">00978-12</strain>
    </source>
</reference>
<dbReference type="InterPro" id="IPR032675">
    <property type="entry name" value="LRR_dom_sf"/>
</dbReference>
<dbReference type="GO" id="GO:0004305">
    <property type="term" value="F:ethanolamine kinase activity"/>
    <property type="evidence" value="ECO:0007669"/>
    <property type="project" value="UniProtKB-EC"/>
</dbReference>
<dbReference type="EMBL" id="JABANP010000504">
    <property type="protein sequence ID" value="KAF4681578.1"/>
    <property type="molecule type" value="Genomic_DNA"/>
</dbReference>